<comment type="caution">
    <text evidence="1">The sequence shown here is derived from an EMBL/GenBank/DDBJ whole genome shotgun (WGS) entry which is preliminary data.</text>
</comment>
<reference evidence="1 2" key="1">
    <citation type="submission" date="2021-06" db="EMBL/GenBank/DDBJ databases">
        <title>Caerostris darwini draft genome.</title>
        <authorList>
            <person name="Kono N."/>
            <person name="Arakawa K."/>
        </authorList>
    </citation>
    <scope>NUCLEOTIDE SEQUENCE [LARGE SCALE GENOMIC DNA]</scope>
</reference>
<keyword evidence="2" id="KW-1185">Reference proteome</keyword>
<protein>
    <submittedName>
        <fullName evidence="1">Uncharacterized protein</fullName>
    </submittedName>
</protein>
<proteinExistence type="predicted"/>
<dbReference type="EMBL" id="BPLQ01015232">
    <property type="protein sequence ID" value="GIY86600.1"/>
    <property type="molecule type" value="Genomic_DNA"/>
</dbReference>
<dbReference type="AlphaFoldDB" id="A0AAV4WXD8"/>
<organism evidence="1 2">
    <name type="scientific">Caerostris darwini</name>
    <dbReference type="NCBI Taxonomy" id="1538125"/>
    <lineage>
        <taxon>Eukaryota</taxon>
        <taxon>Metazoa</taxon>
        <taxon>Ecdysozoa</taxon>
        <taxon>Arthropoda</taxon>
        <taxon>Chelicerata</taxon>
        <taxon>Arachnida</taxon>
        <taxon>Araneae</taxon>
        <taxon>Araneomorphae</taxon>
        <taxon>Entelegynae</taxon>
        <taxon>Araneoidea</taxon>
        <taxon>Araneidae</taxon>
        <taxon>Caerostris</taxon>
    </lineage>
</organism>
<evidence type="ECO:0000313" key="1">
    <source>
        <dbReference type="EMBL" id="GIY86600.1"/>
    </source>
</evidence>
<sequence>MGRANLSRSRVCRCNPLLQEAATKFVIDNFLGLLSCLSSHVYYLTVFLENLSQCYKPVNECKKITIQENWGKAGKQSTLKTSNLCNEVENASFFHKRLRTLVSSITLSKMSKRVSEKLHYLPVSFLLSSPLINFYPLPHPFL</sequence>
<gene>
    <name evidence="1" type="ORF">CDAR_257911</name>
</gene>
<dbReference type="Proteomes" id="UP001054837">
    <property type="component" value="Unassembled WGS sequence"/>
</dbReference>
<name>A0AAV4WXD8_9ARAC</name>
<evidence type="ECO:0000313" key="2">
    <source>
        <dbReference type="Proteomes" id="UP001054837"/>
    </source>
</evidence>
<accession>A0AAV4WXD8</accession>